<dbReference type="InterPro" id="IPR023574">
    <property type="entry name" value="Ribosomal_uL4_dom_sf"/>
</dbReference>
<dbReference type="AlphaFoldDB" id="A0A520KZF6"/>
<keyword evidence="6 7" id="KW-0687">Ribonucleoprotein</keyword>
<dbReference type="Proteomes" id="UP000320766">
    <property type="component" value="Unassembled WGS sequence"/>
</dbReference>
<evidence type="ECO:0000256" key="1">
    <source>
        <dbReference type="ARBA" id="ARBA00010528"/>
    </source>
</evidence>
<keyword evidence="4 7" id="KW-0694">RNA-binding</keyword>
<dbReference type="Pfam" id="PF00573">
    <property type="entry name" value="Ribosomal_L4"/>
    <property type="match status" value="1"/>
</dbReference>
<comment type="function">
    <text evidence="7">Forms part of the polypeptide exit tunnel.</text>
</comment>
<accession>A0A520KZF6</accession>
<comment type="subunit">
    <text evidence="2 7">Part of the 50S ribosomal subunit.</text>
</comment>
<dbReference type="FunFam" id="3.40.1370.10:FF:000011">
    <property type="entry name" value="50S ribosomal protein L4"/>
    <property type="match status" value="1"/>
</dbReference>
<dbReference type="GO" id="GO:0003735">
    <property type="term" value="F:structural constituent of ribosome"/>
    <property type="evidence" value="ECO:0007669"/>
    <property type="project" value="InterPro"/>
</dbReference>
<dbReference type="PROSITE" id="PS00939">
    <property type="entry name" value="RIBOSOMAL_L1E"/>
    <property type="match status" value="1"/>
</dbReference>
<dbReference type="PANTHER" id="PTHR19431">
    <property type="entry name" value="60S RIBOSOMAL PROTEIN L4"/>
    <property type="match status" value="1"/>
</dbReference>
<dbReference type="InterPro" id="IPR045240">
    <property type="entry name" value="Ribosomal_uL4_euk/arch"/>
</dbReference>
<dbReference type="SUPFAM" id="SSF52166">
    <property type="entry name" value="Ribosomal protein L4"/>
    <property type="match status" value="1"/>
</dbReference>
<comment type="similarity">
    <text evidence="1 7">Belongs to the universal ribosomal protein uL4 family.</text>
</comment>
<sequence length="254" mass="28539">MNDVKKARVFNTSGEAVGEIDLPNTFSEPYRPDIIKKAVLSIQSRRYQPHGVKPYAGYDTSAESWGVGRGVSRIARIKNGRRAARSPGAVGGRRAHPPKVEKILKEKINKKEMRKALRSAIAATSDKDLVMRRGHTFEGEVPIVLKDEIEELSKTKEVEELFKHVRVWDDVERAKEKKIRSGKGKMRGRRYKRKRSALIITADDKGLRKASKNLPGVDFSLLSDLNVELLAPGTHAGRLTIWSESAVKMLREFG</sequence>
<dbReference type="GO" id="GO:0006412">
    <property type="term" value="P:translation"/>
    <property type="evidence" value="ECO:0007669"/>
    <property type="project" value="UniProtKB-UniRule"/>
</dbReference>
<evidence type="ECO:0000313" key="8">
    <source>
        <dbReference type="EMBL" id="RZN72590.1"/>
    </source>
</evidence>
<evidence type="ECO:0000256" key="7">
    <source>
        <dbReference type="HAMAP-Rule" id="MF_01328"/>
    </source>
</evidence>
<dbReference type="InterPro" id="IPR002136">
    <property type="entry name" value="Ribosomal_uL4"/>
</dbReference>
<evidence type="ECO:0000256" key="2">
    <source>
        <dbReference type="ARBA" id="ARBA00011838"/>
    </source>
</evidence>
<dbReference type="GO" id="GO:0019843">
    <property type="term" value="F:rRNA binding"/>
    <property type="evidence" value="ECO:0007669"/>
    <property type="project" value="UniProtKB-UniRule"/>
</dbReference>
<evidence type="ECO:0000256" key="6">
    <source>
        <dbReference type="ARBA" id="ARBA00023274"/>
    </source>
</evidence>
<reference evidence="8 9" key="1">
    <citation type="journal article" date="2019" name="Nat. Microbiol.">
        <title>Wide diversity of methane and short-chain alkane metabolisms in uncultured archaea.</title>
        <authorList>
            <person name="Borrel G."/>
            <person name="Adam P.S."/>
            <person name="McKay L.J."/>
            <person name="Chen L.X."/>
            <person name="Sierra-Garcia I.N."/>
            <person name="Sieber C.M."/>
            <person name="Letourneur Q."/>
            <person name="Ghozlane A."/>
            <person name="Andersen G.L."/>
            <person name="Li W.J."/>
            <person name="Hallam S.J."/>
            <person name="Muyzer G."/>
            <person name="de Oliveira V.M."/>
            <person name="Inskeep W.P."/>
            <person name="Banfield J.F."/>
            <person name="Gribaldo S."/>
        </authorList>
    </citation>
    <scope>NUCLEOTIDE SEQUENCE [LARGE SCALE GENOMIC DNA]</scope>
    <source>
        <strain evidence="8">NM1b</strain>
    </source>
</reference>
<evidence type="ECO:0000256" key="4">
    <source>
        <dbReference type="ARBA" id="ARBA00022884"/>
    </source>
</evidence>
<evidence type="ECO:0000256" key="3">
    <source>
        <dbReference type="ARBA" id="ARBA00022730"/>
    </source>
</evidence>
<organism evidence="8 9">
    <name type="scientific">Candidatus Methanolliviera hydrocarbonicum</name>
    <dbReference type="NCBI Taxonomy" id="2491085"/>
    <lineage>
        <taxon>Archaea</taxon>
        <taxon>Methanobacteriati</taxon>
        <taxon>Methanobacteriota</taxon>
        <taxon>Candidatus Methanoliparia</taxon>
        <taxon>Candidatus Methanoliparales</taxon>
        <taxon>Candidatus Methanollivieraceae</taxon>
        <taxon>Candidatus Methanolliviera</taxon>
    </lineage>
</organism>
<evidence type="ECO:0000313" key="9">
    <source>
        <dbReference type="Proteomes" id="UP000320766"/>
    </source>
</evidence>
<keyword evidence="5 7" id="KW-0689">Ribosomal protein</keyword>
<dbReference type="GO" id="GO:1990904">
    <property type="term" value="C:ribonucleoprotein complex"/>
    <property type="evidence" value="ECO:0007669"/>
    <property type="project" value="UniProtKB-KW"/>
</dbReference>
<dbReference type="NCBIfam" id="TIGR03672">
    <property type="entry name" value="rpl4p_arch"/>
    <property type="match status" value="1"/>
</dbReference>
<comment type="function">
    <text evidence="7">One of the primary rRNA binding proteins, this protein initially binds near the 5'-end of the 23S rRNA. It is important during the early stages of 50S assembly. It makes multiple contacts with different domains of the 23S rRNA in the assembled 50S subunit and ribosome.</text>
</comment>
<dbReference type="EMBL" id="RXIL01000028">
    <property type="protein sequence ID" value="RZN72590.1"/>
    <property type="molecule type" value="Genomic_DNA"/>
</dbReference>
<keyword evidence="3 7" id="KW-0699">rRNA-binding</keyword>
<protein>
    <recommendedName>
        <fullName evidence="7">Large ribosomal subunit protein uL4</fullName>
    </recommendedName>
</protein>
<comment type="caution">
    <text evidence="8">The sequence shown here is derived from an EMBL/GenBank/DDBJ whole genome shotgun (WGS) entry which is preliminary data.</text>
</comment>
<name>A0A520KZF6_9EURY</name>
<evidence type="ECO:0000256" key="5">
    <source>
        <dbReference type="ARBA" id="ARBA00022980"/>
    </source>
</evidence>
<dbReference type="HAMAP" id="MF_01328_A">
    <property type="entry name" value="Ribosomal_uL4_A"/>
    <property type="match status" value="1"/>
</dbReference>
<dbReference type="GO" id="GO:0005840">
    <property type="term" value="C:ribosome"/>
    <property type="evidence" value="ECO:0007669"/>
    <property type="project" value="UniProtKB-KW"/>
</dbReference>
<gene>
    <name evidence="7" type="primary">rpl4</name>
    <name evidence="8" type="ORF">EF807_01485</name>
</gene>
<dbReference type="InterPro" id="IPR019970">
    <property type="entry name" value="Ribosomall_uL4-arc"/>
</dbReference>
<dbReference type="Gene3D" id="3.40.1370.10">
    <property type="match status" value="1"/>
</dbReference>
<dbReference type="InterPro" id="IPR013000">
    <property type="entry name" value="Ribosomal_uL4_euk/arc_CS"/>
</dbReference>
<proteinExistence type="inferred from homology"/>